<reference evidence="1 2" key="1">
    <citation type="journal article" date="2013" name="Curr. Biol.">
        <title>The Genome of the Foraminiferan Reticulomyxa filosa.</title>
        <authorList>
            <person name="Glockner G."/>
            <person name="Hulsmann N."/>
            <person name="Schleicher M."/>
            <person name="Noegel A.A."/>
            <person name="Eichinger L."/>
            <person name="Gallinger C."/>
            <person name="Pawlowski J."/>
            <person name="Sierra R."/>
            <person name="Euteneuer U."/>
            <person name="Pillet L."/>
            <person name="Moustafa A."/>
            <person name="Platzer M."/>
            <person name="Groth M."/>
            <person name="Szafranski K."/>
            <person name="Schliwa M."/>
        </authorList>
    </citation>
    <scope>NUCLEOTIDE SEQUENCE [LARGE SCALE GENOMIC DNA]</scope>
</reference>
<dbReference type="Proteomes" id="UP000023152">
    <property type="component" value="Unassembled WGS sequence"/>
</dbReference>
<dbReference type="EMBL" id="ASPP01036376">
    <property type="protein sequence ID" value="ETO02230.1"/>
    <property type="molecule type" value="Genomic_DNA"/>
</dbReference>
<organism evidence="1 2">
    <name type="scientific">Reticulomyxa filosa</name>
    <dbReference type="NCBI Taxonomy" id="46433"/>
    <lineage>
        <taxon>Eukaryota</taxon>
        <taxon>Sar</taxon>
        <taxon>Rhizaria</taxon>
        <taxon>Retaria</taxon>
        <taxon>Foraminifera</taxon>
        <taxon>Monothalamids</taxon>
        <taxon>Reticulomyxidae</taxon>
        <taxon>Reticulomyxa</taxon>
    </lineage>
</organism>
<comment type="caution">
    <text evidence="1">The sequence shown here is derived from an EMBL/GenBank/DDBJ whole genome shotgun (WGS) entry which is preliminary data.</text>
</comment>
<sequence length="123" mass="14635">IRFWDIRSNKNELYIFKGDDKEDSGIFCLKFIGLKKKKETKNIAHNLNFKLILNLFDLIEHTLKDVIENKTLNEFSNILNLHPVENNFNHNSINSHEDKNAYNGLVMILFFNRHKLILLYEND</sequence>
<evidence type="ECO:0000313" key="1">
    <source>
        <dbReference type="EMBL" id="ETO02230.1"/>
    </source>
</evidence>
<gene>
    <name evidence="1" type="ORF">RFI_35206</name>
</gene>
<evidence type="ECO:0000313" key="2">
    <source>
        <dbReference type="Proteomes" id="UP000023152"/>
    </source>
</evidence>
<keyword evidence="2" id="KW-1185">Reference proteome</keyword>
<proteinExistence type="predicted"/>
<dbReference type="AlphaFoldDB" id="X6LNC4"/>
<name>X6LNC4_RETFI</name>
<feature type="non-terminal residue" evidence="1">
    <location>
        <position position="1"/>
    </location>
</feature>
<protein>
    <submittedName>
        <fullName evidence="1">Uncharacterized protein</fullName>
    </submittedName>
</protein>
<accession>X6LNC4</accession>